<proteinExistence type="predicted"/>
<accession>A0A0C6F5U1</accession>
<keyword evidence="2" id="KW-0012">Acyltransferase</keyword>
<sequence length="205" mass="22185">MSDAPTDDPRLRLDGHTPIPPTHVAAVVTYLEMTAPPSRPGAEREPLPLSPIGADLARYRALYAAIGTPWLWFGRAGMTDEALTAILGDPAVEALALTEDGRDVGLLELDRRKPGEVELAYFGLVPEAVGSGRGRRLMDEAVRRAFSEPIGRFWVHTCTLDHPGAVAFYQRSGFRPYARAIEVVPDPRLTGALPREAGQVPLLAG</sequence>
<dbReference type="CDD" id="cd04301">
    <property type="entry name" value="NAT_SF"/>
    <property type="match status" value="1"/>
</dbReference>
<dbReference type="AlphaFoldDB" id="A0A0C6F5U1"/>
<dbReference type="SUPFAM" id="SSF55729">
    <property type="entry name" value="Acyl-CoA N-acyltransferases (Nat)"/>
    <property type="match status" value="1"/>
</dbReference>
<evidence type="ECO:0000313" key="5">
    <source>
        <dbReference type="Proteomes" id="UP000061432"/>
    </source>
</evidence>
<dbReference type="PATRIC" id="fig|270351.10.peg.5039"/>
<dbReference type="EMBL" id="AP014704">
    <property type="protein sequence ID" value="BAQ48121.1"/>
    <property type="molecule type" value="Genomic_DNA"/>
</dbReference>
<name>A0A0C6F5U1_9HYPH</name>
<reference evidence="5" key="2">
    <citation type="submission" date="2015-01" db="EMBL/GenBank/DDBJ databases">
        <title>Complete genome sequence of Methylobacterium aquaticum strain 22A.</title>
        <authorList>
            <person name="Tani A."/>
            <person name="Ogura Y."/>
            <person name="Hayashi T."/>
        </authorList>
    </citation>
    <scope>NUCLEOTIDE SEQUENCE [LARGE SCALE GENOMIC DNA]</scope>
    <source>
        <strain evidence="5">MA-22A</strain>
    </source>
</reference>
<dbReference type="InterPro" id="IPR000182">
    <property type="entry name" value="GNAT_dom"/>
</dbReference>
<dbReference type="STRING" id="270351.Maq22A_c26250"/>
<evidence type="ECO:0000313" key="4">
    <source>
        <dbReference type="EMBL" id="BAQ48121.1"/>
    </source>
</evidence>
<evidence type="ECO:0000259" key="3">
    <source>
        <dbReference type="PROSITE" id="PS51186"/>
    </source>
</evidence>
<organism evidence="4 5">
    <name type="scientific">Methylobacterium aquaticum</name>
    <dbReference type="NCBI Taxonomy" id="270351"/>
    <lineage>
        <taxon>Bacteria</taxon>
        <taxon>Pseudomonadati</taxon>
        <taxon>Pseudomonadota</taxon>
        <taxon>Alphaproteobacteria</taxon>
        <taxon>Hyphomicrobiales</taxon>
        <taxon>Methylobacteriaceae</taxon>
        <taxon>Methylobacterium</taxon>
    </lineage>
</organism>
<dbReference type="Gene3D" id="3.40.630.30">
    <property type="match status" value="1"/>
</dbReference>
<dbReference type="Pfam" id="PF00583">
    <property type="entry name" value="Acetyltransf_1"/>
    <property type="match status" value="1"/>
</dbReference>
<feature type="domain" description="N-acetyltransferase" evidence="3">
    <location>
        <begin position="47"/>
        <end position="196"/>
    </location>
</feature>
<dbReference type="PANTHER" id="PTHR43800">
    <property type="entry name" value="PEPTIDYL-LYSINE N-ACETYLTRANSFERASE YJAB"/>
    <property type="match status" value="1"/>
</dbReference>
<dbReference type="GO" id="GO:0016747">
    <property type="term" value="F:acyltransferase activity, transferring groups other than amino-acyl groups"/>
    <property type="evidence" value="ECO:0007669"/>
    <property type="project" value="InterPro"/>
</dbReference>
<protein>
    <submittedName>
        <fullName evidence="4">GCN5 family acetyltransferase</fullName>
    </submittedName>
</protein>
<dbReference type="Proteomes" id="UP000061432">
    <property type="component" value="Chromosome"/>
</dbReference>
<dbReference type="PANTHER" id="PTHR43800:SF1">
    <property type="entry name" value="PEPTIDYL-LYSINE N-ACETYLTRANSFERASE YJAB"/>
    <property type="match status" value="1"/>
</dbReference>
<dbReference type="PROSITE" id="PS51186">
    <property type="entry name" value="GNAT"/>
    <property type="match status" value="1"/>
</dbReference>
<gene>
    <name evidence="4" type="primary">wecD</name>
    <name evidence="4" type="ORF">Maq22A_c26250</name>
</gene>
<dbReference type="KEGG" id="maqu:Maq22A_c26250"/>
<evidence type="ECO:0000256" key="2">
    <source>
        <dbReference type="ARBA" id="ARBA00023315"/>
    </source>
</evidence>
<keyword evidence="1 4" id="KW-0808">Transferase</keyword>
<dbReference type="InterPro" id="IPR016181">
    <property type="entry name" value="Acyl_CoA_acyltransferase"/>
</dbReference>
<evidence type="ECO:0000256" key="1">
    <source>
        <dbReference type="ARBA" id="ARBA00022679"/>
    </source>
</evidence>
<dbReference type="RefSeq" id="WP_244533386.1">
    <property type="nucleotide sequence ID" value="NZ_AP014704.1"/>
</dbReference>
<reference evidence="4 5" key="1">
    <citation type="journal article" date="2015" name="Genome Announc.">
        <title>Complete Genome Sequence of Methylobacterium aquaticum Strain 22A, Isolated from Racomitrium japonicum Moss.</title>
        <authorList>
            <person name="Tani A."/>
            <person name="Ogura Y."/>
            <person name="Hayashi T."/>
            <person name="Kimbara K."/>
        </authorList>
    </citation>
    <scope>NUCLEOTIDE SEQUENCE [LARGE SCALE GENOMIC DNA]</scope>
    <source>
        <strain evidence="4 5">MA-22A</strain>
    </source>
</reference>